<gene>
    <name evidence="1" type="ORF">SMRZ_LOCUS2874</name>
</gene>
<accession>A0A183LGE9</accession>
<keyword evidence="2" id="KW-1185">Reference proteome</keyword>
<dbReference type="EMBL" id="UZAI01000773">
    <property type="protein sequence ID" value="VDO56326.1"/>
    <property type="molecule type" value="Genomic_DNA"/>
</dbReference>
<dbReference type="Proteomes" id="UP000277204">
    <property type="component" value="Unassembled WGS sequence"/>
</dbReference>
<proteinExistence type="predicted"/>
<evidence type="ECO:0000313" key="2">
    <source>
        <dbReference type="Proteomes" id="UP000277204"/>
    </source>
</evidence>
<protein>
    <submittedName>
        <fullName evidence="1">Uncharacterized protein</fullName>
    </submittedName>
</protein>
<name>A0A183LGE9_9TREM</name>
<dbReference type="AlphaFoldDB" id="A0A183LGE9"/>
<reference evidence="1 2" key="1">
    <citation type="submission" date="2018-11" db="EMBL/GenBank/DDBJ databases">
        <authorList>
            <consortium name="Pathogen Informatics"/>
        </authorList>
    </citation>
    <scope>NUCLEOTIDE SEQUENCE [LARGE SCALE GENOMIC DNA]</scope>
    <source>
        <strain evidence="1 2">Zambia</strain>
    </source>
</reference>
<organism evidence="1 2">
    <name type="scientific">Schistosoma margrebowiei</name>
    <dbReference type="NCBI Taxonomy" id="48269"/>
    <lineage>
        <taxon>Eukaryota</taxon>
        <taxon>Metazoa</taxon>
        <taxon>Spiralia</taxon>
        <taxon>Lophotrochozoa</taxon>
        <taxon>Platyhelminthes</taxon>
        <taxon>Trematoda</taxon>
        <taxon>Digenea</taxon>
        <taxon>Strigeidida</taxon>
        <taxon>Schistosomatoidea</taxon>
        <taxon>Schistosomatidae</taxon>
        <taxon>Schistosoma</taxon>
    </lineage>
</organism>
<evidence type="ECO:0000313" key="1">
    <source>
        <dbReference type="EMBL" id="VDO56326.1"/>
    </source>
</evidence>
<sequence>MVTLEDNQMLHDYLQQIMSKQELYFLQHNTSKNRPCGNTWKERSLWLNHWDCEQLENHHSIELGQF</sequence>